<dbReference type="AlphaFoldDB" id="A0AA38R4U1"/>
<keyword evidence="3 7" id="KW-0812">Transmembrane</keyword>
<dbReference type="Gene3D" id="1.20.1250.20">
    <property type="entry name" value="MFS general substrate transporter like domains"/>
    <property type="match status" value="2"/>
</dbReference>
<feature type="region of interest" description="Disordered" evidence="6">
    <location>
        <begin position="1"/>
        <end position="73"/>
    </location>
</feature>
<accession>A0AA38R4U1</accession>
<dbReference type="EMBL" id="JANBVO010000044">
    <property type="protein sequence ID" value="KAJ9134346.1"/>
    <property type="molecule type" value="Genomic_DNA"/>
</dbReference>
<feature type="transmembrane region" description="Helical" evidence="7">
    <location>
        <begin position="388"/>
        <end position="407"/>
    </location>
</feature>
<dbReference type="FunFam" id="1.20.1250.20:FF:000196">
    <property type="entry name" value="MFS toxin efflux pump (AflT)"/>
    <property type="match status" value="1"/>
</dbReference>
<feature type="transmembrane region" description="Helical" evidence="7">
    <location>
        <begin position="119"/>
        <end position="137"/>
    </location>
</feature>
<proteinExistence type="predicted"/>
<dbReference type="GO" id="GO:0005886">
    <property type="term" value="C:plasma membrane"/>
    <property type="evidence" value="ECO:0007669"/>
    <property type="project" value="TreeGrafter"/>
</dbReference>
<feature type="transmembrane region" description="Helical" evidence="7">
    <location>
        <begin position="347"/>
        <end position="368"/>
    </location>
</feature>
<comment type="caution">
    <text evidence="9">The sequence shown here is derived from an EMBL/GenBank/DDBJ whole genome shotgun (WGS) entry which is preliminary data.</text>
</comment>
<evidence type="ECO:0000313" key="9">
    <source>
        <dbReference type="EMBL" id="KAJ9134346.1"/>
    </source>
</evidence>
<evidence type="ECO:0000256" key="7">
    <source>
        <dbReference type="SAM" id="Phobius"/>
    </source>
</evidence>
<feature type="transmembrane region" description="Helical" evidence="7">
    <location>
        <begin position="149"/>
        <end position="168"/>
    </location>
</feature>
<sequence length="582" mass="61538">MGSTIDTLVDGEKPGDRTSGAMLDTKAEQSDFDTGSTRAPSMVPEFEKVEATGNATDEERGDVDSSEQETPAEEYPTGLRLTFIVVALVLSIFLVALDMTIVATAIPRITDEFHSLDDVAWYGSAFFMCLGGFQSAWGKAYKYFPLKISFLISIFIFELGSLICGVAPSSTALIVGRAVAGLGAAGIGSGAYTIIAFAAEPKKRPMFTGIIGASYGIASVIGPLLGGVFADHVSWRWCFYINLPIGGVSGFIILLFFTTPGAAKPVEATLTEKLLQMDPLGVSLVMGAIISYILALQYGGQEHPWDSSVVIGLLVGFVVISVAFVFWEYYQNERAMVPRRLIGDRTYLVASLFAFVFAGAYFLIVYYLPIYFQSIDNVSPTNSGVRNLPLILAVTAGTIVSGGFITATGIATPVMVGGAALATIAAGLIYTLDIGTGSGKWIGYQILGGVGWGLAFQIPIIMGQATSPPKDLAEVTAIILFFQTVGGAFLLSAAQSAFVNVMVKVLRHSAPDIDPSLVIITGATELRDVFTPEQLTGVLIAYMRGIKIAFAIALAGTGMALVIGPFARWSKLNTAKITGGAA</sequence>
<evidence type="ECO:0000256" key="5">
    <source>
        <dbReference type="ARBA" id="ARBA00023136"/>
    </source>
</evidence>
<feature type="transmembrane region" description="Helical" evidence="7">
    <location>
        <begin position="206"/>
        <end position="227"/>
    </location>
</feature>
<dbReference type="SUPFAM" id="SSF103473">
    <property type="entry name" value="MFS general substrate transporter"/>
    <property type="match status" value="1"/>
</dbReference>
<feature type="transmembrane region" description="Helical" evidence="7">
    <location>
        <begin position="475"/>
        <end position="498"/>
    </location>
</feature>
<dbReference type="CDD" id="cd17502">
    <property type="entry name" value="MFS_Azr1_MDR_like"/>
    <property type="match status" value="1"/>
</dbReference>
<feature type="transmembrane region" description="Helical" evidence="7">
    <location>
        <begin position="280"/>
        <end position="299"/>
    </location>
</feature>
<feature type="transmembrane region" description="Helical" evidence="7">
    <location>
        <begin position="81"/>
        <end position="107"/>
    </location>
</feature>
<gene>
    <name evidence="9" type="ORF">NKR23_g10240</name>
</gene>
<name>A0AA38R4U1_9PEZI</name>
<dbReference type="Proteomes" id="UP001174694">
    <property type="component" value="Unassembled WGS sequence"/>
</dbReference>
<dbReference type="PANTHER" id="PTHR23501">
    <property type="entry name" value="MAJOR FACILITATOR SUPERFAMILY"/>
    <property type="match status" value="1"/>
</dbReference>
<reference evidence="9" key="1">
    <citation type="submission" date="2022-07" db="EMBL/GenBank/DDBJ databases">
        <title>Fungi with potential for degradation of polypropylene.</title>
        <authorList>
            <person name="Gostincar C."/>
        </authorList>
    </citation>
    <scope>NUCLEOTIDE SEQUENCE</scope>
    <source>
        <strain evidence="9">EXF-13308</strain>
    </source>
</reference>
<feature type="compositionally biased region" description="Acidic residues" evidence="6">
    <location>
        <begin position="59"/>
        <end position="72"/>
    </location>
</feature>
<dbReference type="InterPro" id="IPR020846">
    <property type="entry name" value="MFS_dom"/>
</dbReference>
<keyword evidence="4 7" id="KW-1133">Transmembrane helix</keyword>
<evidence type="ECO:0000259" key="8">
    <source>
        <dbReference type="PROSITE" id="PS50850"/>
    </source>
</evidence>
<dbReference type="InterPro" id="IPR011701">
    <property type="entry name" value="MFS"/>
</dbReference>
<feature type="domain" description="Major facilitator superfamily (MFS) profile" evidence="8">
    <location>
        <begin position="84"/>
        <end position="582"/>
    </location>
</feature>
<dbReference type="GO" id="GO:0022857">
    <property type="term" value="F:transmembrane transporter activity"/>
    <property type="evidence" value="ECO:0007669"/>
    <property type="project" value="InterPro"/>
</dbReference>
<dbReference type="Pfam" id="PF07690">
    <property type="entry name" value="MFS_1"/>
    <property type="match status" value="1"/>
</dbReference>
<feature type="transmembrane region" description="Helical" evidence="7">
    <location>
        <begin position="414"/>
        <end position="432"/>
    </location>
</feature>
<keyword evidence="5 7" id="KW-0472">Membrane</keyword>
<keyword evidence="10" id="KW-1185">Reference proteome</keyword>
<comment type="subcellular location">
    <subcellularLocation>
        <location evidence="1">Membrane</location>
        <topology evidence="1">Multi-pass membrane protein</topology>
    </subcellularLocation>
</comment>
<evidence type="ECO:0000256" key="2">
    <source>
        <dbReference type="ARBA" id="ARBA00022448"/>
    </source>
</evidence>
<evidence type="ECO:0000313" key="10">
    <source>
        <dbReference type="Proteomes" id="UP001174694"/>
    </source>
</evidence>
<dbReference type="FunFam" id="1.20.1720.10:FF:000012">
    <property type="entry name" value="MFS toxin efflux pump (AflT)"/>
    <property type="match status" value="1"/>
</dbReference>
<protein>
    <submittedName>
        <fullName evidence="9">Major facilitator superfamily transporter</fullName>
    </submittedName>
</protein>
<dbReference type="PROSITE" id="PS50850">
    <property type="entry name" value="MFS"/>
    <property type="match status" value="1"/>
</dbReference>
<feature type="transmembrane region" description="Helical" evidence="7">
    <location>
        <begin position="305"/>
        <end position="327"/>
    </location>
</feature>
<feature type="transmembrane region" description="Helical" evidence="7">
    <location>
        <begin position="548"/>
        <end position="567"/>
    </location>
</feature>
<feature type="transmembrane region" description="Helical" evidence="7">
    <location>
        <begin position="444"/>
        <end position="463"/>
    </location>
</feature>
<evidence type="ECO:0000256" key="6">
    <source>
        <dbReference type="SAM" id="MobiDB-lite"/>
    </source>
</evidence>
<dbReference type="InterPro" id="IPR036259">
    <property type="entry name" value="MFS_trans_sf"/>
</dbReference>
<evidence type="ECO:0000256" key="4">
    <source>
        <dbReference type="ARBA" id="ARBA00022989"/>
    </source>
</evidence>
<evidence type="ECO:0000256" key="3">
    <source>
        <dbReference type="ARBA" id="ARBA00022692"/>
    </source>
</evidence>
<organism evidence="9 10">
    <name type="scientific">Pleurostoma richardsiae</name>
    <dbReference type="NCBI Taxonomy" id="41990"/>
    <lineage>
        <taxon>Eukaryota</taxon>
        <taxon>Fungi</taxon>
        <taxon>Dikarya</taxon>
        <taxon>Ascomycota</taxon>
        <taxon>Pezizomycotina</taxon>
        <taxon>Sordariomycetes</taxon>
        <taxon>Sordariomycetidae</taxon>
        <taxon>Calosphaeriales</taxon>
        <taxon>Pleurostomataceae</taxon>
        <taxon>Pleurostoma</taxon>
    </lineage>
</organism>
<feature type="transmembrane region" description="Helical" evidence="7">
    <location>
        <begin position="174"/>
        <end position="199"/>
    </location>
</feature>
<keyword evidence="2" id="KW-0813">Transport</keyword>
<dbReference type="PANTHER" id="PTHR23501:SF177">
    <property type="entry name" value="MAJOR FACILITATOR SUPERFAMILY (MFS) PROFILE DOMAIN-CONTAINING PROTEIN-RELATED"/>
    <property type="match status" value="1"/>
</dbReference>
<evidence type="ECO:0000256" key="1">
    <source>
        <dbReference type="ARBA" id="ARBA00004141"/>
    </source>
</evidence>
<feature type="transmembrane region" description="Helical" evidence="7">
    <location>
        <begin position="239"/>
        <end position="259"/>
    </location>
</feature>